<keyword evidence="2" id="KW-1185">Reference proteome</keyword>
<dbReference type="AlphaFoldDB" id="A0AA89SU16"/>
<evidence type="ECO:0000313" key="1">
    <source>
        <dbReference type="EMBL" id="MBB3869892.1"/>
    </source>
</evidence>
<comment type="caution">
    <text evidence="1">The sequence shown here is derived from an EMBL/GenBank/DDBJ whole genome shotgun (WGS) entry which is preliminary data.</text>
</comment>
<gene>
    <name evidence="1" type="ORF">HNR78_002790</name>
</gene>
<evidence type="ECO:0000313" key="2">
    <source>
        <dbReference type="Proteomes" id="UP000613002"/>
    </source>
</evidence>
<name>A0AA89SU16_9BACL</name>
<proteinExistence type="predicted"/>
<reference evidence="1 2" key="1">
    <citation type="submission" date="2020-08" db="EMBL/GenBank/DDBJ databases">
        <title>Genomic Encyclopedia of Type Strains, Phase IV (KMG-IV): sequencing the most valuable type-strain genomes for metagenomic binning, comparative biology and taxonomic classification.</title>
        <authorList>
            <person name="Goeker M."/>
        </authorList>
    </citation>
    <scope>NUCLEOTIDE SEQUENCE [LARGE SCALE GENOMIC DNA]</scope>
    <source>
        <strain evidence="1 2">DSM 14590</strain>
    </source>
</reference>
<protein>
    <submittedName>
        <fullName evidence="1">Uncharacterized protein</fullName>
    </submittedName>
</protein>
<sequence>MDTLEAHILLDDNRCITKDVLCFFSISRLPVPDVVRLFLPIFTEDRSIRLKRLERIHHNRQWLIIDFDQLQSVFRLGARLRNDGGDFLVLKQNLVYSQHHLLVAIQSRHPCKVHFGQILTCEHQFDAGRGQCS</sequence>
<dbReference type="EMBL" id="JACICZ010000012">
    <property type="protein sequence ID" value="MBB3869892.1"/>
    <property type="molecule type" value="Genomic_DNA"/>
</dbReference>
<dbReference type="Proteomes" id="UP000613002">
    <property type="component" value="Unassembled WGS sequence"/>
</dbReference>
<accession>A0AA89SU16</accession>
<organism evidence="1 2">
    <name type="scientific">Parageobacillus toebii NBRC 107807</name>
    <dbReference type="NCBI Taxonomy" id="1223503"/>
    <lineage>
        <taxon>Bacteria</taxon>
        <taxon>Bacillati</taxon>
        <taxon>Bacillota</taxon>
        <taxon>Bacilli</taxon>
        <taxon>Bacillales</taxon>
        <taxon>Anoxybacillaceae</taxon>
        <taxon>Parageobacillus</taxon>
    </lineage>
</organism>